<accession>A0ABD5RRX1</accession>
<proteinExistence type="predicted"/>
<evidence type="ECO:0008006" key="3">
    <source>
        <dbReference type="Google" id="ProtNLM"/>
    </source>
</evidence>
<reference evidence="1 2" key="1">
    <citation type="journal article" date="2019" name="Int. J. Syst. Evol. Microbiol.">
        <title>The Global Catalogue of Microorganisms (GCM) 10K type strain sequencing project: providing services to taxonomists for standard genome sequencing and annotation.</title>
        <authorList>
            <consortium name="The Broad Institute Genomics Platform"/>
            <consortium name="The Broad Institute Genome Sequencing Center for Infectious Disease"/>
            <person name="Wu L."/>
            <person name="Ma J."/>
        </authorList>
    </citation>
    <scope>NUCLEOTIDE SEQUENCE [LARGE SCALE GENOMIC DNA]</scope>
    <source>
        <strain evidence="1 2">CGMCC 1.12543</strain>
    </source>
</reference>
<dbReference type="RefSeq" id="WP_247417823.1">
    <property type="nucleotide sequence ID" value="NZ_JALLGW010000001.1"/>
</dbReference>
<gene>
    <name evidence="1" type="ORF">ACFPYI_18680</name>
</gene>
<dbReference type="Proteomes" id="UP001596099">
    <property type="component" value="Unassembled WGS sequence"/>
</dbReference>
<dbReference type="AlphaFoldDB" id="A0ABD5RRX1"/>
<organism evidence="1 2">
    <name type="scientific">Halomarina salina</name>
    <dbReference type="NCBI Taxonomy" id="1872699"/>
    <lineage>
        <taxon>Archaea</taxon>
        <taxon>Methanobacteriati</taxon>
        <taxon>Methanobacteriota</taxon>
        <taxon>Stenosarchaea group</taxon>
        <taxon>Halobacteria</taxon>
        <taxon>Halobacteriales</taxon>
        <taxon>Natronomonadaceae</taxon>
        <taxon>Halomarina</taxon>
    </lineage>
</organism>
<comment type="caution">
    <text evidence="1">The sequence shown here is derived from an EMBL/GenBank/DDBJ whole genome shotgun (WGS) entry which is preliminary data.</text>
</comment>
<dbReference type="EMBL" id="JBHSQH010000001">
    <property type="protein sequence ID" value="MFC5973361.1"/>
    <property type="molecule type" value="Genomic_DNA"/>
</dbReference>
<protein>
    <recommendedName>
        <fullName evidence="3">SAM-dependent methyltransferase</fullName>
    </recommendedName>
</protein>
<evidence type="ECO:0000313" key="1">
    <source>
        <dbReference type="EMBL" id="MFC5973361.1"/>
    </source>
</evidence>
<sequence>MTSLVDAGLTVEFVHEHPFACFEQVAGMVERDDGFWDLPGASLPFLFSLKAHAPTDEE</sequence>
<evidence type="ECO:0000313" key="2">
    <source>
        <dbReference type="Proteomes" id="UP001596099"/>
    </source>
</evidence>
<keyword evidence="2" id="KW-1185">Reference proteome</keyword>
<name>A0ABD5RRX1_9EURY</name>